<evidence type="ECO:0000256" key="6">
    <source>
        <dbReference type="ARBA" id="ARBA00022438"/>
    </source>
</evidence>
<dbReference type="InterPro" id="IPR000994">
    <property type="entry name" value="Pept_M24"/>
</dbReference>
<evidence type="ECO:0000256" key="4">
    <source>
        <dbReference type="ARBA" id="ARBA00008766"/>
    </source>
</evidence>
<evidence type="ECO:0000256" key="3">
    <source>
        <dbReference type="ARBA" id="ARBA00002443"/>
    </source>
</evidence>
<keyword evidence="18" id="KW-1185">Reference proteome</keyword>
<evidence type="ECO:0000256" key="7">
    <source>
        <dbReference type="ARBA" id="ARBA00022670"/>
    </source>
</evidence>
<proteinExistence type="inferred from homology"/>
<dbReference type="InterPro" id="IPR052433">
    <property type="entry name" value="X-Pro_dipept-like"/>
</dbReference>
<gene>
    <name evidence="17" type="ORF">M011DRAFT_164220</name>
</gene>
<evidence type="ECO:0000313" key="18">
    <source>
        <dbReference type="Proteomes" id="UP000799440"/>
    </source>
</evidence>
<dbReference type="EMBL" id="MU006587">
    <property type="protein sequence ID" value="KAF2744680.1"/>
    <property type="molecule type" value="Genomic_DNA"/>
</dbReference>
<dbReference type="SUPFAM" id="SSF55920">
    <property type="entry name" value="Creatinase/aminopeptidase"/>
    <property type="match status" value="1"/>
</dbReference>
<keyword evidence="7" id="KW-0645">Protease</keyword>
<dbReference type="InterPro" id="IPR001131">
    <property type="entry name" value="Peptidase_M24B_aminopep-P_CS"/>
</dbReference>
<accession>A0A6A6V586</accession>
<evidence type="ECO:0000256" key="5">
    <source>
        <dbReference type="ARBA" id="ARBA00012574"/>
    </source>
</evidence>
<dbReference type="GO" id="GO:0070006">
    <property type="term" value="F:metalloaminopeptidase activity"/>
    <property type="evidence" value="ECO:0007669"/>
    <property type="project" value="InterPro"/>
</dbReference>
<evidence type="ECO:0000256" key="14">
    <source>
        <dbReference type="RuleBase" id="RU000590"/>
    </source>
</evidence>
<dbReference type="InterPro" id="IPR029149">
    <property type="entry name" value="Creatin/AminoP/Spt16_N"/>
</dbReference>
<dbReference type="Pfam" id="PF05195">
    <property type="entry name" value="AMP_N"/>
    <property type="match status" value="1"/>
</dbReference>
<comment type="cofactor">
    <cofactor evidence="2">
        <name>Mn(2+)</name>
        <dbReference type="ChEBI" id="CHEBI:29035"/>
    </cofactor>
</comment>
<dbReference type="InterPro" id="IPR007865">
    <property type="entry name" value="Aminopep_P_N"/>
</dbReference>
<dbReference type="SUPFAM" id="SSF53092">
    <property type="entry name" value="Creatinase/prolidase N-terminal domain"/>
    <property type="match status" value="1"/>
</dbReference>
<dbReference type="EC" id="3.4.11.9" evidence="5"/>
<evidence type="ECO:0000259" key="16">
    <source>
        <dbReference type="SMART" id="SM01011"/>
    </source>
</evidence>
<evidence type="ECO:0000256" key="15">
    <source>
        <dbReference type="SAM" id="MobiDB-lite"/>
    </source>
</evidence>
<evidence type="ECO:0000256" key="10">
    <source>
        <dbReference type="ARBA" id="ARBA00023049"/>
    </source>
</evidence>
<feature type="region of interest" description="Disordered" evidence="15">
    <location>
        <begin position="592"/>
        <end position="632"/>
    </location>
</feature>
<keyword evidence="8 14" id="KW-0479">Metal-binding</keyword>
<evidence type="ECO:0000256" key="8">
    <source>
        <dbReference type="ARBA" id="ARBA00022723"/>
    </source>
</evidence>
<dbReference type="Pfam" id="PF00557">
    <property type="entry name" value="Peptidase_M24"/>
    <property type="match status" value="2"/>
</dbReference>
<dbReference type="GO" id="GO:0030145">
    <property type="term" value="F:manganese ion binding"/>
    <property type="evidence" value="ECO:0007669"/>
    <property type="project" value="InterPro"/>
</dbReference>
<keyword evidence="9" id="KW-0378">Hydrolase</keyword>
<evidence type="ECO:0000256" key="12">
    <source>
        <dbReference type="ARBA" id="ARBA00030849"/>
    </source>
</evidence>
<dbReference type="OrthoDB" id="10261878at2759"/>
<dbReference type="PANTHER" id="PTHR43226:SF3">
    <property type="entry name" value="XAA-PRO AMINOPEPTIDASE AN0832-RELATED"/>
    <property type="match status" value="1"/>
</dbReference>
<keyword evidence="11" id="KW-0464">Manganese</keyword>
<dbReference type="AlphaFoldDB" id="A0A6A6V586"/>
<evidence type="ECO:0000256" key="2">
    <source>
        <dbReference type="ARBA" id="ARBA00001936"/>
    </source>
</evidence>
<comment type="similarity">
    <text evidence="4 14">Belongs to the peptidase M24B family.</text>
</comment>
<dbReference type="InterPro" id="IPR036005">
    <property type="entry name" value="Creatinase/aminopeptidase-like"/>
</dbReference>
<evidence type="ECO:0000256" key="1">
    <source>
        <dbReference type="ARBA" id="ARBA00001424"/>
    </source>
</evidence>
<dbReference type="SMART" id="SM01011">
    <property type="entry name" value="AMP_N"/>
    <property type="match status" value="1"/>
</dbReference>
<dbReference type="Gene3D" id="3.90.230.10">
    <property type="entry name" value="Creatinase/methionine aminopeptidase superfamily"/>
    <property type="match status" value="1"/>
</dbReference>
<feature type="compositionally biased region" description="Polar residues" evidence="15">
    <location>
        <begin position="600"/>
        <end position="610"/>
    </location>
</feature>
<name>A0A6A6V586_9PLEO</name>
<reference evidence="17" key="1">
    <citation type="journal article" date="2020" name="Stud. Mycol.">
        <title>101 Dothideomycetes genomes: a test case for predicting lifestyles and emergence of pathogens.</title>
        <authorList>
            <person name="Haridas S."/>
            <person name="Albert R."/>
            <person name="Binder M."/>
            <person name="Bloem J."/>
            <person name="Labutti K."/>
            <person name="Salamov A."/>
            <person name="Andreopoulos B."/>
            <person name="Baker S."/>
            <person name="Barry K."/>
            <person name="Bills G."/>
            <person name="Bluhm B."/>
            <person name="Cannon C."/>
            <person name="Castanera R."/>
            <person name="Culley D."/>
            <person name="Daum C."/>
            <person name="Ezra D."/>
            <person name="Gonzalez J."/>
            <person name="Henrissat B."/>
            <person name="Kuo A."/>
            <person name="Liang C."/>
            <person name="Lipzen A."/>
            <person name="Lutzoni F."/>
            <person name="Magnuson J."/>
            <person name="Mondo S."/>
            <person name="Nolan M."/>
            <person name="Ohm R."/>
            <person name="Pangilinan J."/>
            <person name="Park H.-J."/>
            <person name="Ramirez L."/>
            <person name="Alfaro M."/>
            <person name="Sun H."/>
            <person name="Tritt A."/>
            <person name="Yoshinaga Y."/>
            <person name="Zwiers L.-H."/>
            <person name="Turgeon B."/>
            <person name="Goodwin S."/>
            <person name="Spatafora J."/>
            <person name="Crous P."/>
            <person name="Grigoriev I."/>
        </authorList>
    </citation>
    <scope>NUCLEOTIDE SEQUENCE</scope>
    <source>
        <strain evidence="17">CBS 119925</strain>
    </source>
</reference>
<comment type="catalytic activity">
    <reaction evidence="1">
        <text>Release of any N-terminal amino acid, including proline, that is linked to proline, even from a dipeptide or tripeptide.</text>
        <dbReference type="EC" id="3.4.11.9"/>
    </reaction>
</comment>
<comment type="function">
    <text evidence="3">Catalyzes the removal of a penultimate prolyl residue from the N-termini of peptides.</text>
</comment>
<dbReference type="PROSITE" id="PS00491">
    <property type="entry name" value="PROLINE_PEPTIDASE"/>
    <property type="match status" value="1"/>
</dbReference>
<dbReference type="PANTHER" id="PTHR43226">
    <property type="entry name" value="XAA-PRO AMINOPEPTIDASE 3"/>
    <property type="match status" value="1"/>
</dbReference>
<feature type="domain" description="Aminopeptidase P N-terminal" evidence="16">
    <location>
        <begin position="37"/>
        <end position="162"/>
    </location>
</feature>
<protein>
    <recommendedName>
        <fullName evidence="5">Xaa-Pro aminopeptidase</fullName>
        <ecNumber evidence="5">3.4.11.9</ecNumber>
    </recommendedName>
    <alternativeName>
        <fullName evidence="12">Aminoacylproline aminopeptidase</fullName>
    </alternativeName>
    <alternativeName>
        <fullName evidence="13">Prolidase</fullName>
    </alternativeName>
</protein>
<organism evidence="17 18">
    <name type="scientific">Sporormia fimetaria CBS 119925</name>
    <dbReference type="NCBI Taxonomy" id="1340428"/>
    <lineage>
        <taxon>Eukaryota</taxon>
        <taxon>Fungi</taxon>
        <taxon>Dikarya</taxon>
        <taxon>Ascomycota</taxon>
        <taxon>Pezizomycotina</taxon>
        <taxon>Dothideomycetes</taxon>
        <taxon>Pleosporomycetidae</taxon>
        <taxon>Pleosporales</taxon>
        <taxon>Sporormiaceae</taxon>
        <taxon>Sporormia</taxon>
    </lineage>
</organism>
<dbReference type="GO" id="GO:0006508">
    <property type="term" value="P:proteolysis"/>
    <property type="evidence" value="ECO:0007669"/>
    <property type="project" value="UniProtKB-KW"/>
</dbReference>
<sequence length="853" mass="95623">MASQTDGGPDPDLLRHLLEDYSDRSIHINMGSNPDKYPAKQHARRVAQELDYKRGIIYMEGEITRNMADSDMPVPFRQFRDFYYLTGCNEPGCSVIYNIGEDRLILLIPRPDPDRELWYGPVLGVQEALDRYDIDDAFYEDARDEYLLTEVIDNDAPFSGVFMSHFPDYLPSGRPAQPGREDVRMQTLLARYQMSPYYSDQPNRLRGALSECRVIKDDHEIGLIRKANEISSRAHREVLSKISTFDNEAQVEGLFLNVCVSNQARNQAYNIIAASGSNAATLHYDKNNDDFDDKQLLCLDAGCEWDLYASDITRTFPLKGEWPSKEAKQIYDLVRKIQEACIKIMMPRQKFYRVFGIAHMLLVRGLQELGILRKGHTAEILRSGVSRAFFPHGLGHHVGLDVHDPSHKETASNEEYSAFVSALKDKYPGQFDEDAQLDELFDEQIPALILYAEHEIAKQHQPSTCHAPCHPTSTGLEEGMVVTVEPGIYFNRRLIAKFLDNPDQAKWIDTEVLERFMPVGGVRIEDDILITAKGHENLTNVPKGEDMLDMIRNKTTEPSPSSRPLPDDYQDMADAIVEEGQQMRRAHLEYRKNRRHQKIPQRQEQGTTLAQGLPSGAHGDTNPGMPPSRQTKVFPVPDGSLGYRPAPGISPEVYKAVRRPADWPPFLNEIMYGSFGSAPAKAPSAALEPALPIRNAPSGVRGDGSIFAMPSTSLKVPHAEGGSRSLSKTIFSFPPILNAPSGVCGDGSISAMPPTSLETPHAEGGSIFSFPQARPPMPTSPTIVSKFRPLCNIERIDCVHIYVTFKPGRQGLRIRPLDPPTRPLCERCDSLYEHLCKQNGVDMDDSVRQRRVG</sequence>
<evidence type="ECO:0000256" key="9">
    <source>
        <dbReference type="ARBA" id="ARBA00022801"/>
    </source>
</evidence>
<evidence type="ECO:0000313" key="17">
    <source>
        <dbReference type="EMBL" id="KAF2744680.1"/>
    </source>
</evidence>
<keyword evidence="6" id="KW-0031">Aminopeptidase</keyword>
<dbReference type="Gene3D" id="3.40.350.10">
    <property type="entry name" value="Creatinase/prolidase N-terminal domain"/>
    <property type="match status" value="1"/>
</dbReference>
<dbReference type="Proteomes" id="UP000799440">
    <property type="component" value="Unassembled WGS sequence"/>
</dbReference>
<evidence type="ECO:0000256" key="11">
    <source>
        <dbReference type="ARBA" id="ARBA00023211"/>
    </source>
</evidence>
<keyword evidence="10" id="KW-0482">Metalloprotease</keyword>
<evidence type="ECO:0000256" key="13">
    <source>
        <dbReference type="ARBA" id="ARBA00032413"/>
    </source>
</evidence>